<proteinExistence type="predicted"/>
<name>X5MN52_9HYPH</name>
<evidence type="ECO:0000256" key="1">
    <source>
        <dbReference type="SAM" id="Phobius"/>
    </source>
</evidence>
<dbReference type="KEGG" id="pect:BN1012_Phect1577"/>
<evidence type="ECO:0000313" key="2">
    <source>
        <dbReference type="EMBL" id="CDO59791.1"/>
    </source>
</evidence>
<dbReference type="AlphaFoldDB" id="X5MN52"/>
<feature type="transmembrane region" description="Helical" evidence="1">
    <location>
        <begin position="119"/>
        <end position="144"/>
    </location>
</feature>
<feature type="transmembrane region" description="Helical" evidence="1">
    <location>
        <begin position="85"/>
        <end position="107"/>
    </location>
</feature>
<feature type="transmembrane region" description="Helical" evidence="1">
    <location>
        <begin position="229"/>
        <end position="251"/>
    </location>
</feature>
<organism evidence="2 3">
    <name type="scientific">Candidatus Phaeomarinibacter ectocarpi</name>
    <dbReference type="NCBI Taxonomy" id="1458461"/>
    <lineage>
        <taxon>Bacteria</taxon>
        <taxon>Pseudomonadati</taxon>
        <taxon>Pseudomonadota</taxon>
        <taxon>Alphaproteobacteria</taxon>
        <taxon>Hyphomicrobiales</taxon>
        <taxon>Parvibaculaceae</taxon>
        <taxon>Candidatus Phaeomarinibacter</taxon>
    </lineage>
</organism>
<feature type="transmembrane region" description="Helical" evidence="1">
    <location>
        <begin position="46"/>
        <end position="65"/>
    </location>
</feature>
<dbReference type="STRING" id="1458461.BN1012_Phect1577"/>
<dbReference type="EMBL" id="HG966617">
    <property type="protein sequence ID" value="CDO59791.1"/>
    <property type="molecule type" value="Genomic_DNA"/>
</dbReference>
<keyword evidence="1" id="KW-0812">Transmembrane</keyword>
<sequence length="269" mass="29247">MISATFEIVVVFLFLAVFSVSFCTSVFQIWRAAVRRVQGGAWDLDWYFVAIVACVLQFVLVVIWVDPALVGQASDLGADELTSELAGFVPAVISAVIATVGPIALPIARAFATARIDRLTYLFSAASIVSLPFALVLVTLYLSYLAATITQTPADYLFMFSLQTDFPACRQTLIDFIGLPVPQTLAATPSEAAALLWFWVDMSLAAILLDFMEIYGCGVSYLSHDSDSFLVSTLVFAYRSFASVMFAAVLLMPLRQMLAARADAGERLS</sequence>
<keyword evidence="3" id="KW-1185">Reference proteome</keyword>
<gene>
    <name evidence="2" type="ORF">BN1012_Phect1577</name>
</gene>
<accession>X5MN52</accession>
<evidence type="ECO:0000313" key="3">
    <source>
        <dbReference type="Proteomes" id="UP000032160"/>
    </source>
</evidence>
<keyword evidence="1" id="KW-1133">Transmembrane helix</keyword>
<feature type="transmembrane region" description="Helical" evidence="1">
    <location>
        <begin position="6"/>
        <end position="34"/>
    </location>
</feature>
<dbReference type="RefSeq" id="WP_043950338.1">
    <property type="nucleotide sequence ID" value="NZ_HG966617.1"/>
</dbReference>
<keyword evidence="1" id="KW-0472">Membrane</keyword>
<reference evidence="2 3" key="1">
    <citation type="journal article" date="2014" name="Front. Genet.">
        <title>Genome and metabolic network of "Candidatus Phaeomarinobacter ectocarpi" Ec32, a new candidate genus of Alphaproteobacteria frequently associated with brown algae.</title>
        <authorList>
            <person name="Dittami S.M."/>
            <person name="Barbeyron T."/>
            <person name="Boyen C."/>
            <person name="Cambefort J."/>
            <person name="Collet G."/>
            <person name="Delage L."/>
            <person name="Gobet A."/>
            <person name="Groisillier A."/>
            <person name="Leblanc C."/>
            <person name="Michel G."/>
            <person name="Scornet D."/>
            <person name="Siegel A."/>
            <person name="Tapia J.E."/>
            <person name="Tonon T."/>
        </authorList>
    </citation>
    <scope>NUCLEOTIDE SEQUENCE [LARGE SCALE GENOMIC DNA]</scope>
    <source>
        <strain evidence="2 3">Ec32</strain>
    </source>
</reference>
<dbReference type="Proteomes" id="UP000032160">
    <property type="component" value="Chromosome I"/>
</dbReference>
<dbReference type="HOGENOM" id="CLU_1033216_0_0_5"/>
<protein>
    <submittedName>
        <fullName evidence="2">Uncharacterized protein</fullName>
    </submittedName>
</protein>